<dbReference type="Proteomes" id="UP000565724">
    <property type="component" value="Unassembled WGS sequence"/>
</dbReference>
<evidence type="ECO:0000256" key="3">
    <source>
        <dbReference type="ARBA" id="ARBA00023224"/>
    </source>
</evidence>
<dbReference type="GO" id="GO:0007165">
    <property type="term" value="P:signal transduction"/>
    <property type="evidence" value="ECO:0007669"/>
    <property type="project" value="UniProtKB-KW"/>
</dbReference>
<dbReference type="GO" id="GO:0006935">
    <property type="term" value="P:chemotaxis"/>
    <property type="evidence" value="ECO:0007669"/>
    <property type="project" value="InterPro"/>
</dbReference>
<reference evidence="9 10" key="1">
    <citation type="submission" date="2020-05" db="EMBL/GenBank/DDBJ databases">
        <title>Genome Sequencing of Type Strains.</title>
        <authorList>
            <person name="Lemaire J.F."/>
            <person name="Inderbitzin P."/>
            <person name="Gregorio O.A."/>
            <person name="Collins S.B."/>
            <person name="Wespe N."/>
            <person name="Knight-Connoni V."/>
        </authorList>
    </citation>
    <scope>NUCLEOTIDE SEQUENCE [LARGE SCALE GENOMIC DNA]</scope>
    <source>
        <strain evidence="9 10">ATCC 25174</strain>
    </source>
</reference>
<organism evidence="9 10">
    <name type="scientific">Cellulomonas humilata</name>
    <dbReference type="NCBI Taxonomy" id="144055"/>
    <lineage>
        <taxon>Bacteria</taxon>
        <taxon>Bacillati</taxon>
        <taxon>Actinomycetota</taxon>
        <taxon>Actinomycetes</taxon>
        <taxon>Micrococcales</taxon>
        <taxon>Cellulomonadaceae</taxon>
        <taxon>Cellulomonas</taxon>
    </lineage>
</organism>
<dbReference type="InterPro" id="IPR004089">
    <property type="entry name" value="MCPsignal_dom"/>
</dbReference>
<dbReference type="AlphaFoldDB" id="A0A7Y5ZYC2"/>
<comment type="similarity">
    <text evidence="4">Belongs to the methyl-accepting chemotaxis (MCP) protein family.</text>
</comment>
<proteinExistence type="inferred from homology"/>
<evidence type="ECO:0000256" key="6">
    <source>
        <dbReference type="SAM" id="Phobius"/>
    </source>
</evidence>
<sequence length="514" mass="53290">MTIVLAGVDGFVLQQATSSAATVTDFRAYTSAMQTAVSHMRSDFFAYDGANNMYVLVAATGGDEGYDLWNTTYDQAVEWSAALEAELDTADALASGTDLAPVFAELRASINGYDAFFAEGHDQVLTGDFTAAAASVTTRNVEVSDAIGADLDAVQAEVDATTSVQLAAVQAHQQTLQRVAGSVLALTLLVLGALWVMFSRGVLAPIGRLRRQIEEVDGDLTARVGIEHDDEIGALATAFNSFMDDLHGVVRRVAASADELGVVSTELTGANARIERNALSSSSQAEVVAAAAEEVSREVQSVSTGAEQMGSSIREIAHSTGEASRVTLHAVEVTEATTLLVARLGASSLEVGEVVKVITSVAEQTNLLALNATIEAARAGDAGRGFAVVANEVKELARKTAQATGDITARIEAIQADTAGAVAGIGEIGDVVRRINDYQTTVASAIEEQTSVTQEMSRSVTEVAAGSSEIASTIVDVAAAATQTSVAVVESEAAGADLARVSGELRSLVGQFRI</sequence>
<dbReference type="GO" id="GO:0004888">
    <property type="term" value="F:transmembrane signaling receptor activity"/>
    <property type="evidence" value="ECO:0007669"/>
    <property type="project" value="InterPro"/>
</dbReference>
<dbReference type="EMBL" id="JABMCI010000035">
    <property type="protein sequence ID" value="NUU15798.1"/>
    <property type="molecule type" value="Genomic_DNA"/>
</dbReference>
<evidence type="ECO:0000259" key="7">
    <source>
        <dbReference type="PROSITE" id="PS50111"/>
    </source>
</evidence>
<accession>A0A7Y5ZYC2</accession>
<feature type="domain" description="HAMP" evidence="8">
    <location>
        <begin position="200"/>
        <end position="251"/>
    </location>
</feature>
<evidence type="ECO:0000259" key="8">
    <source>
        <dbReference type="PROSITE" id="PS50885"/>
    </source>
</evidence>
<keyword evidence="1 6" id="KW-0812">Transmembrane</keyword>
<keyword evidence="6" id="KW-0472">Membrane</keyword>
<keyword evidence="3 5" id="KW-0807">Transducer</keyword>
<protein>
    <submittedName>
        <fullName evidence="9">Methyl-accepting chemotaxis protein</fullName>
    </submittedName>
</protein>
<name>A0A7Y5ZYC2_9CELL</name>
<evidence type="ECO:0000256" key="4">
    <source>
        <dbReference type="ARBA" id="ARBA00029447"/>
    </source>
</evidence>
<feature type="domain" description="Methyl-accepting transducer" evidence="7">
    <location>
        <begin position="256"/>
        <end position="485"/>
    </location>
</feature>
<dbReference type="InterPro" id="IPR003660">
    <property type="entry name" value="HAMP_dom"/>
</dbReference>
<dbReference type="Pfam" id="PF00015">
    <property type="entry name" value="MCPsignal"/>
    <property type="match status" value="1"/>
</dbReference>
<dbReference type="Pfam" id="PF00672">
    <property type="entry name" value="HAMP"/>
    <property type="match status" value="1"/>
</dbReference>
<dbReference type="SMART" id="SM00283">
    <property type="entry name" value="MA"/>
    <property type="match status" value="1"/>
</dbReference>
<evidence type="ECO:0000313" key="10">
    <source>
        <dbReference type="Proteomes" id="UP000565724"/>
    </source>
</evidence>
<dbReference type="SMART" id="SM00304">
    <property type="entry name" value="HAMP"/>
    <property type="match status" value="2"/>
</dbReference>
<dbReference type="PANTHER" id="PTHR32089:SF112">
    <property type="entry name" value="LYSOZYME-LIKE PROTEIN-RELATED"/>
    <property type="match status" value="1"/>
</dbReference>
<evidence type="ECO:0000256" key="5">
    <source>
        <dbReference type="PROSITE-ProRule" id="PRU00284"/>
    </source>
</evidence>
<keyword evidence="2 6" id="KW-1133">Transmembrane helix</keyword>
<dbReference type="SUPFAM" id="SSF58104">
    <property type="entry name" value="Methyl-accepting chemotaxis protein (MCP) signaling domain"/>
    <property type="match status" value="1"/>
</dbReference>
<dbReference type="CDD" id="cd06225">
    <property type="entry name" value="HAMP"/>
    <property type="match status" value="1"/>
</dbReference>
<evidence type="ECO:0000256" key="2">
    <source>
        <dbReference type="ARBA" id="ARBA00022989"/>
    </source>
</evidence>
<dbReference type="Gene3D" id="1.10.287.950">
    <property type="entry name" value="Methyl-accepting chemotaxis protein"/>
    <property type="match status" value="1"/>
</dbReference>
<dbReference type="InterPro" id="IPR004090">
    <property type="entry name" value="Chemotax_Me-accpt_rcpt"/>
</dbReference>
<dbReference type="PROSITE" id="PS50885">
    <property type="entry name" value="HAMP"/>
    <property type="match status" value="1"/>
</dbReference>
<gene>
    <name evidence="9" type="ORF">HP550_00850</name>
</gene>
<dbReference type="PANTHER" id="PTHR32089">
    <property type="entry name" value="METHYL-ACCEPTING CHEMOTAXIS PROTEIN MCPB"/>
    <property type="match status" value="1"/>
</dbReference>
<dbReference type="PRINTS" id="PR00260">
    <property type="entry name" value="CHEMTRNSDUCR"/>
</dbReference>
<evidence type="ECO:0000256" key="1">
    <source>
        <dbReference type="ARBA" id="ARBA00022692"/>
    </source>
</evidence>
<feature type="transmembrane region" description="Helical" evidence="6">
    <location>
        <begin position="179"/>
        <end position="203"/>
    </location>
</feature>
<keyword evidence="10" id="KW-1185">Reference proteome</keyword>
<dbReference type="GO" id="GO:0016020">
    <property type="term" value="C:membrane"/>
    <property type="evidence" value="ECO:0007669"/>
    <property type="project" value="InterPro"/>
</dbReference>
<evidence type="ECO:0000313" key="9">
    <source>
        <dbReference type="EMBL" id="NUU15798.1"/>
    </source>
</evidence>
<dbReference type="RefSeq" id="WP_175345711.1">
    <property type="nucleotide sequence ID" value="NZ_JABMCI010000035.1"/>
</dbReference>
<comment type="caution">
    <text evidence="9">The sequence shown here is derived from an EMBL/GenBank/DDBJ whole genome shotgun (WGS) entry which is preliminary data.</text>
</comment>
<dbReference type="PROSITE" id="PS50111">
    <property type="entry name" value="CHEMOTAXIS_TRANSDUC_2"/>
    <property type="match status" value="1"/>
</dbReference>